<dbReference type="Proteomes" id="UP000722750">
    <property type="component" value="Unassembled WGS sequence"/>
</dbReference>
<proteinExistence type="predicted"/>
<sequence length="258" mass="29709">MSDNNSKKNQTIKERFVDKEVFGCISSLMERIITYEKKEISIERDVLGSITTLMEDIIKSGRKDGSAEREVLECTGKLMESIKGDKTCEIFEEIENLYKYSIDIPDIKNLVIHEKVGSCRGDVLKTERERILKELREKIGELKGEENFSEMMLEDDEISEETNKENQSHIDGRIAELESYLPGIENASGEARKISEWLLVSNRLHECLREKGEPVWNDGQVYVWGRTSTGQEISFDDVISEICSDMKILEGQENEWKI</sequence>
<name>A0A941W3K6_9BACT</name>
<gene>
    <name evidence="1" type="ORF">MAG551_01576</name>
</gene>
<dbReference type="EMBL" id="JAANXD010000064">
    <property type="protein sequence ID" value="MBS1258517.1"/>
    <property type="molecule type" value="Genomic_DNA"/>
</dbReference>
<evidence type="ECO:0000313" key="2">
    <source>
        <dbReference type="Proteomes" id="UP000722750"/>
    </source>
</evidence>
<dbReference type="AlphaFoldDB" id="A0A941W3K6"/>
<comment type="caution">
    <text evidence="1">The sequence shown here is derived from an EMBL/GenBank/DDBJ whole genome shotgun (WGS) entry which is preliminary data.</text>
</comment>
<accession>A0A941W3K6</accession>
<reference evidence="1" key="1">
    <citation type="journal article" date="2021" name="ISME J.">
        <title>Fine-scale metabolic discontinuity in a stratified prokaryote microbiome of a Red Sea deep halocline.</title>
        <authorList>
            <person name="Michoud G."/>
            <person name="Ngugi D.K."/>
            <person name="Barozzi A."/>
            <person name="Merlino G."/>
            <person name="Calleja M.L."/>
            <person name="Delgado-Huertas A."/>
            <person name="Moran X.A.G."/>
            <person name="Daffonchio D."/>
        </authorList>
    </citation>
    <scope>NUCLEOTIDE SEQUENCE</scope>
    <source>
        <strain evidence="1">SuakinDeep_MAG55_1</strain>
    </source>
</reference>
<evidence type="ECO:0000313" key="1">
    <source>
        <dbReference type="EMBL" id="MBS1258517.1"/>
    </source>
</evidence>
<organism evidence="1 2">
    <name type="scientific">Candidatus Scalindua arabica</name>
    <dbReference type="NCBI Taxonomy" id="1127984"/>
    <lineage>
        <taxon>Bacteria</taxon>
        <taxon>Pseudomonadati</taxon>
        <taxon>Planctomycetota</taxon>
        <taxon>Candidatus Brocadiia</taxon>
        <taxon>Candidatus Brocadiales</taxon>
        <taxon>Candidatus Scalinduaceae</taxon>
        <taxon>Candidatus Scalindua</taxon>
    </lineage>
</organism>
<protein>
    <submittedName>
        <fullName evidence="1">Uncharacterized protein</fullName>
    </submittedName>
</protein>